<evidence type="ECO:0000256" key="1">
    <source>
        <dbReference type="ARBA" id="ARBA00023002"/>
    </source>
</evidence>
<dbReference type="Proteomes" id="UP000324376">
    <property type="component" value="Unassembled WGS sequence"/>
</dbReference>
<accession>A0A5S5BT67</accession>
<dbReference type="InterPro" id="IPR036291">
    <property type="entry name" value="NAD(P)-bd_dom_sf"/>
</dbReference>
<dbReference type="SUPFAM" id="SSF51735">
    <property type="entry name" value="NAD(P)-binding Rossmann-fold domains"/>
    <property type="match status" value="1"/>
</dbReference>
<dbReference type="OrthoDB" id="9769367at2"/>
<dbReference type="InterPro" id="IPR005097">
    <property type="entry name" value="Sacchrp_dh_NADP-bd"/>
</dbReference>
<protein>
    <submittedName>
        <fullName evidence="4">Saccharopine dehydrogenase-like NADP-dependent oxidoreductase</fullName>
    </submittedName>
</protein>
<dbReference type="PANTHER" id="PTHR11133">
    <property type="entry name" value="SACCHAROPINE DEHYDROGENASE"/>
    <property type="match status" value="1"/>
</dbReference>
<dbReference type="InterPro" id="IPR032095">
    <property type="entry name" value="Sacchrp_dh-like_C"/>
</dbReference>
<comment type="caution">
    <text evidence="4">The sequence shown here is derived from an EMBL/GenBank/DDBJ whole genome shotgun (WGS) entry which is preliminary data.</text>
</comment>
<dbReference type="Gene3D" id="3.30.360.10">
    <property type="entry name" value="Dihydrodipicolinate Reductase, domain 2"/>
    <property type="match status" value="1"/>
</dbReference>
<evidence type="ECO:0000259" key="2">
    <source>
        <dbReference type="Pfam" id="PF03435"/>
    </source>
</evidence>
<dbReference type="Gene3D" id="3.40.50.720">
    <property type="entry name" value="NAD(P)-binding Rossmann-like Domain"/>
    <property type="match status" value="1"/>
</dbReference>
<dbReference type="AlphaFoldDB" id="A0A5S5BT67"/>
<dbReference type="RefSeq" id="WP_148783745.1">
    <property type="nucleotide sequence ID" value="NZ_VNHU01000013.1"/>
</dbReference>
<sequence>MNSHYNIIIVGAGGIAEAAGLLLAEWSTVSPTIFIGNRTLAKAEKVAQWIQEGTAKSCTVNAFHLSSTLTDEMKEVFTTGDIILDCLPGSMAPTIARFAKDFELHYANLTEYVDETNEIIDLAKDAKTGFILQTGLAPGYIDILANMLFQEFCKDFEVDKVEKLEFKVGALTDHAVAPHYYGFTWSPVGVATEYLKSALVLRDYKKTELPSLSERARIIVDGITYEEDLTSGGAADLPDALGGKVRWLDYKTLRHPGHYAWVEKLLIGTENTEDAIETLQYEMERVIPHIENDHIILYAAVEGKDKKGKLHRREVAKKILPLKVGKHTLKAIQTTTAVPLLQAAQLLLQSSNKGVLLQSEIDPIPFLNGNFVAAVYGEVVT</sequence>
<keyword evidence="1" id="KW-0560">Oxidoreductase</keyword>
<dbReference type="EMBL" id="VNHU01000013">
    <property type="protein sequence ID" value="TYP70371.1"/>
    <property type="molecule type" value="Genomic_DNA"/>
</dbReference>
<organism evidence="4 5">
    <name type="scientific">Aquimarina intermedia</name>
    <dbReference type="NCBI Taxonomy" id="350814"/>
    <lineage>
        <taxon>Bacteria</taxon>
        <taxon>Pseudomonadati</taxon>
        <taxon>Bacteroidota</taxon>
        <taxon>Flavobacteriia</taxon>
        <taxon>Flavobacteriales</taxon>
        <taxon>Flavobacteriaceae</taxon>
        <taxon>Aquimarina</taxon>
    </lineage>
</organism>
<dbReference type="SUPFAM" id="SSF55347">
    <property type="entry name" value="Glyceraldehyde-3-phosphate dehydrogenase-like, C-terminal domain"/>
    <property type="match status" value="1"/>
</dbReference>
<keyword evidence="5" id="KW-1185">Reference proteome</keyword>
<dbReference type="GO" id="GO:0016491">
    <property type="term" value="F:oxidoreductase activity"/>
    <property type="evidence" value="ECO:0007669"/>
    <property type="project" value="UniProtKB-KW"/>
</dbReference>
<name>A0A5S5BT67_9FLAO</name>
<feature type="domain" description="Saccharopine dehydrogenase-like C-terminal" evidence="3">
    <location>
        <begin position="135"/>
        <end position="363"/>
    </location>
</feature>
<dbReference type="Pfam" id="PF03435">
    <property type="entry name" value="Sacchrp_dh_NADP"/>
    <property type="match status" value="1"/>
</dbReference>
<proteinExistence type="predicted"/>
<dbReference type="PANTHER" id="PTHR11133:SF22">
    <property type="entry name" value="ALPHA-AMINOADIPIC SEMIALDEHYDE SYNTHASE, MITOCHONDRIAL"/>
    <property type="match status" value="1"/>
</dbReference>
<gene>
    <name evidence="4" type="ORF">BD809_11335</name>
</gene>
<dbReference type="InterPro" id="IPR051168">
    <property type="entry name" value="AASS"/>
</dbReference>
<evidence type="ECO:0000313" key="4">
    <source>
        <dbReference type="EMBL" id="TYP70371.1"/>
    </source>
</evidence>
<evidence type="ECO:0000313" key="5">
    <source>
        <dbReference type="Proteomes" id="UP000324376"/>
    </source>
</evidence>
<reference evidence="4 5" key="1">
    <citation type="submission" date="2019-07" db="EMBL/GenBank/DDBJ databases">
        <title>Genomic Encyclopedia of Archaeal and Bacterial Type Strains, Phase II (KMG-II): from individual species to whole genera.</title>
        <authorList>
            <person name="Goeker M."/>
        </authorList>
    </citation>
    <scope>NUCLEOTIDE SEQUENCE [LARGE SCALE GENOMIC DNA]</scope>
    <source>
        <strain evidence="4 5">DSM 17527</strain>
    </source>
</reference>
<evidence type="ECO:0000259" key="3">
    <source>
        <dbReference type="Pfam" id="PF16653"/>
    </source>
</evidence>
<feature type="domain" description="Saccharopine dehydrogenase NADP binding" evidence="2">
    <location>
        <begin position="7"/>
        <end position="127"/>
    </location>
</feature>
<dbReference type="Pfam" id="PF16653">
    <property type="entry name" value="Sacchrp_dh_C"/>
    <property type="match status" value="1"/>
</dbReference>